<dbReference type="InterPro" id="IPR036388">
    <property type="entry name" value="WH-like_DNA-bd_sf"/>
</dbReference>
<comment type="similarity">
    <text evidence="1">Belongs to the sigma-70 factor family. ECF subfamily.</text>
</comment>
<dbReference type="Proteomes" id="UP000034764">
    <property type="component" value="Unassembled WGS sequence"/>
</dbReference>
<dbReference type="Gene3D" id="1.10.10.10">
    <property type="entry name" value="Winged helix-like DNA-binding domain superfamily/Winged helix DNA-binding domain"/>
    <property type="match status" value="1"/>
</dbReference>
<dbReference type="EMBL" id="LBXD01000007">
    <property type="protein sequence ID" value="KKR23791.1"/>
    <property type="molecule type" value="Genomic_DNA"/>
</dbReference>
<evidence type="ECO:0000256" key="4">
    <source>
        <dbReference type="ARBA" id="ARBA00023163"/>
    </source>
</evidence>
<reference evidence="7 8" key="1">
    <citation type="journal article" date="2015" name="Nature">
        <title>rRNA introns, odd ribosomes, and small enigmatic genomes across a large radiation of phyla.</title>
        <authorList>
            <person name="Brown C.T."/>
            <person name="Hug L.A."/>
            <person name="Thomas B.C."/>
            <person name="Sharon I."/>
            <person name="Castelle C.J."/>
            <person name="Singh A."/>
            <person name="Wilkins M.J."/>
            <person name="Williams K.H."/>
            <person name="Banfield J.F."/>
        </authorList>
    </citation>
    <scope>NUCLEOTIDE SEQUENCE [LARGE SCALE GENOMIC DNA]</scope>
</reference>
<evidence type="ECO:0000256" key="3">
    <source>
        <dbReference type="ARBA" id="ARBA00023082"/>
    </source>
</evidence>
<comment type="caution">
    <text evidence="7">The sequence shown here is derived from an EMBL/GenBank/DDBJ whole genome shotgun (WGS) entry which is preliminary data.</text>
</comment>
<feature type="domain" description="RNA polymerase sigma factor 70 region 4 type 2" evidence="6">
    <location>
        <begin position="126"/>
        <end position="175"/>
    </location>
</feature>
<evidence type="ECO:0000256" key="2">
    <source>
        <dbReference type="ARBA" id="ARBA00023015"/>
    </source>
</evidence>
<dbReference type="InterPro" id="IPR013325">
    <property type="entry name" value="RNA_pol_sigma_r2"/>
</dbReference>
<keyword evidence="2" id="KW-0805">Transcription regulation</keyword>
<dbReference type="InterPro" id="IPR014284">
    <property type="entry name" value="RNA_pol_sigma-70_dom"/>
</dbReference>
<dbReference type="GO" id="GO:0006352">
    <property type="term" value="P:DNA-templated transcription initiation"/>
    <property type="evidence" value="ECO:0007669"/>
    <property type="project" value="InterPro"/>
</dbReference>
<dbReference type="Pfam" id="PF08281">
    <property type="entry name" value="Sigma70_r4_2"/>
    <property type="match status" value="1"/>
</dbReference>
<evidence type="ECO:0000259" key="6">
    <source>
        <dbReference type="Pfam" id="PF08281"/>
    </source>
</evidence>
<dbReference type="SUPFAM" id="SSF88659">
    <property type="entry name" value="Sigma3 and sigma4 domains of RNA polymerase sigma factors"/>
    <property type="match status" value="1"/>
</dbReference>
<dbReference type="Pfam" id="PF04542">
    <property type="entry name" value="Sigma70_r2"/>
    <property type="match status" value="1"/>
</dbReference>
<dbReference type="PANTHER" id="PTHR43133">
    <property type="entry name" value="RNA POLYMERASE ECF-TYPE SIGMA FACTO"/>
    <property type="match status" value="1"/>
</dbReference>
<dbReference type="InterPro" id="IPR013324">
    <property type="entry name" value="RNA_pol_sigma_r3/r4-like"/>
</dbReference>
<dbReference type="AlphaFoldDB" id="A0A0G0PF41"/>
<dbReference type="InterPro" id="IPR039425">
    <property type="entry name" value="RNA_pol_sigma-70-like"/>
</dbReference>
<dbReference type="InterPro" id="IPR007627">
    <property type="entry name" value="RNA_pol_sigma70_r2"/>
</dbReference>
<keyword evidence="4" id="KW-0804">Transcription</keyword>
<protein>
    <submittedName>
        <fullName evidence="7">RNA polymerase ECF-type sigma factor</fullName>
    </submittedName>
</protein>
<keyword evidence="3" id="KW-0731">Sigma factor</keyword>
<dbReference type="Gene3D" id="1.10.1740.10">
    <property type="match status" value="1"/>
</dbReference>
<evidence type="ECO:0000256" key="1">
    <source>
        <dbReference type="ARBA" id="ARBA00010641"/>
    </source>
</evidence>
<evidence type="ECO:0000313" key="8">
    <source>
        <dbReference type="Proteomes" id="UP000034764"/>
    </source>
</evidence>
<sequence>MHEISDENLISIYLKNDDEKALEALIARYFGYIYGFILRRVGDKDTAHDITQETFVKTWQSLKSFRPEGHFKSWLFMIATNSMIDWQRSHQKTIPFSTILENNPGYIEHLEDVNAHKNVRDLAYQRELLFALAKVPSLYTKIIKLHSFRGLNFREISQQLKEPLNTVKSRYRRGLILVRNILSEI</sequence>
<evidence type="ECO:0000313" key="7">
    <source>
        <dbReference type="EMBL" id="KKR23791.1"/>
    </source>
</evidence>
<evidence type="ECO:0000259" key="5">
    <source>
        <dbReference type="Pfam" id="PF04542"/>
    </source>
</evidence>
<dbReference type="GO" id="GO:0016987">
    <property type="term" value="F:sigma factor activity"/>
    <property type="evidence" value="ECO:0007669"/>
    <property type="project" value="UniProtKB-KW"/>
</dbReference>
<proteinExistence type="inferred from homology"/>
<dbReference type="GO" id="GO:0003677">
    <property type="term" value="F:DNA binding"/>
    <property type="evidence" value="ECO:0007669"/>
    <property type="project" value="InterPro"/>
</dbReference>
<dbReference type="NCBIfam" id="TIGR02937">
    <property type="entry name" value="sigma70-ECF"/>
    <property type="match status" value="1"/>
</dbReference>
<name>A0A0G0PF41_9BACT</name>
<gene>
    <name evidence="7" type="ORF">UT53_C0007G0009</name>
</gene>
<dbReference type="InterPro" id="IPR013249">
    <property type="entry name" value="RNA_pol_sigma70_r4_t2"/>
</dbReference>
<feature type="domain" description="RNA polymerase sigma-70 region 2" evidence="5">
    <location>
        <begin position="25"/>
        <end position="92"/>
    </location>
</feature>
<dbReference type="SUPFAM" id="SSF88946">
    <property type="entry name" value="Sigma2 domain of RNA polymerase sigma factors"/>
    <property type="match status" value="1"/>
</dbReference>
<organism evidence="7 8">
    <name type="scientific">Candidatus Yanofskybacteria bacterium GW2011_GWD2_39_48</name>
    <dbReference type="NCBI Taxonomy" id="1619031"/>
    <lineage>
        <taxon>Bacteria</taxon>
        <taxon>Candidatus Yanofskyibacteriota</taxon>
    </lineage>
</organism>
<dbReference type="PANTHER" id="PTHR43133:SF62">
    <property type="entry name" value="RNA POLYMERASE SIGMA FACTOR SIGZ"/>
    <property type="match status" value="1"/>
</dbReference>
<accession>A0A0G0PF41</accession>